<dbReference type="Gene3D" id="2.160.10.10">
    <property type="entry name" value="Hexapeptide repeat proteins"/>
    <property type="match status" value="1"/>
</dbReference>
<evidence type="ECO:0000256" key="3">
    <source>
        <dbReference type="ARBA" id="ARBA00023315"/>
    </source>
</evidence>
<comment type="caution">
    <text evidence="4">The sequence shown here is derived from an EMBL/GenBank/DDBJ whole genome shotgun (WGS) entry which is preliminary data.</text>
</comment>
<keyword evidence="5" id="KW-1185">Reference proteome</keyword>
<organism evidence="4 5">
    <name type="scientific">Pedobacter alpinus</name>
    <dbReference type="NCBI Taxonomy" id="1590643"/>
    <lineage>
        <taxon>Bacteria</taxon>
        <taxon>Pseudomonadati</taxon>
        <taxon>Bacteroidota</taxon>
        <taxon>Sphingobacteriia</taxon>
        <taxon>Sphingobacteriales</taxon>
        <taxon>Sphingobacteriaceae</taxon>
        <taxon>Pedobacter</taxon>
    </lineage>
</organism>
<dbReference type="Pfam" id="PF00132">
    <property type="entry name" value="Hexapep"/>
    <property type="match status" value="1"/>
</dbReference>
<evidence type="ECO:0000256" key="2">
    <source>
        <dbReference type="ARBA" id="ARBA00022737"/>
    </source>
</evidence>
<dbReference type="Proteomes" id="UP001597546">
    <property type="component" value="Unassembled WGS sequence"/>
</dbReference>
<keyword evidence="2" id="KW-0677">Repeat</keyword>
<dbReference type="SUPFAM" id="SSF51161">
    <property type="entry name" value="Trimeric LpxA-like enzymes"/>
    <property type="match status" value="1"/>
</dbReference>
<dbReference type="InterPro" id="IPR011004">
    <property type="entry name" value="Trimer_LpxA-like_sf"/>
</dbReference>
<dbReference type="InterPro" id="IPR001451">
    <property type="entry name" value="Hexapep"/>
</dbReference>
<dbReference type="PROSITE" id="PS00101">
    <property type="entry name" value="HEXAPEP_TRANSFERASES"/>
    <property type="match status" value="1"/>
</dbReference>
<evidence type="ECO:0000313" key="4">
    <source>
        <dbReference type="EMBL" id="MFD2731052.1"/>
    </source>
</evidence>
<dbReference type="InterPro" id="IPR018357">
    <property type="entry name" value="Hexapep_transf_CS"/>
</dbReference>
<dbReference type="EMBL" id="JBHULV010000014">
    <property type="protein sequence ID" value="MFD2731052.1"/>
    <property type="molecule type" value="Genomic_DNA"/>
</dbReference>
<evidence type="ECO:0000313" key="5">
    <source>
        <dbReference type="Proteomes" id="UP001597546"/>
    </source>
</evidence>
<dbReference type="GO" id="GO:0016746">
    <property type="term" value="F:acyltransferase activity"/>
    <property type="evidence" value="ECO:0007669"/>
    <property type="project" value="UniProtKB-KW"/>
</dbReference>
<keyword evidence="3 4" id="KW-0012">Acyltransferase</keyword>
<reference evidence="5" key="1">
    <citation type="journal article" date="2019" name="Int. J. Syst. Evol. Microbiol.">
        <title>The Global Catalogue of Microorganisms (GCM) 10K type strain sequencing project: providing services to taxonomists for standard genome sequencing and annotation.</title>
        <authorList>
            <consortium name="The Broad Institute Genomics Platform"/>
            <consortium name="The Broad Institute Genome Sequencing Center for Infectious Disease"/>
            <person name="Wu L."/>
            <person name="Ma J."/>
        </authorList>
    </citation>
    <scope>NUCLEOTIDE SEQUENCE [LARGE SCALE GENOMIC DNA]</scope>
    <source>
        <strain evidence="5">KCTC 42456</strain>
    </source>
</reference>
<evidence type="ECO:0000256" key="1">
    <source>
        <dbReference type="ARBA" id="ARBA00022679"/>
    </source>
</evidence>
<gene>
    <name evidence="4" type="ORF">ACFSSE_04985</name>
</gene>
<name>A0ABW5TP89_9SPHI</name>
<dbReference type="CDD" id="cd04647">
    <property type="entry name" value="LbH_MAT_like"/>
    <property type="match status" value="1"/>
</dbReference>
<dbReference type="InterPro" id="IPR051159">
    <property type="entry name" value="Hexapeptide_acetyltransf"/>
</dbReference>
<sequence length="216" mass="24156">MKQTMLINKLRYWYHDFKKSIFTIRGVGNKITKSKNTVLFVKWDIEGNNNLVEFGSCYLKNVTIKIRGNNHHIKIGDEVYMYGGILWIEDDNNAIIIGENTSIQSAHLAVTEIGRKISIGKNCMLAEDIIIRTGDSHPIIDMETKSVINEGKDVDIKDHVWIGTRAQILKGVAIENDSIVGAGAVVVQKVEKNTIVAGNPAKEVKASINWNSHRSI</sequence>
<dbReference type="RefSeq" id="WP_379041866.1">
    <property type="nucleotide sequence ID" value="NZ_JBHSKW010000018.1"/>
</dbReference>
<dbReference type="PANTHER" id="PTHR23416">
    <property type="entry name" value="SIALIC ACID SYNTHASE-RELATED"/>
    <property type="match status" value="1"/>
</dbReference>
<proteinExistence type="predicted"/>
<accession>A0ABW5TP89</accession>
<protein>
    <submittedName>
        <fullName evidence="4">Acyltransferase</fullName>
    </submittedName>
</protein>
<keyword evidence="1" id="KW-0808">Transferase</keyword>